<dbReference type="Proteomes" id="UP000238479">
    <property type="component" value="Chromosome 7"/>
</dbReference>
<proteinExistence type="predicted"/>
<comment type="caution">
    <text evidence="1">The sequence shown here is derived from an EMBL/GenBank/DDBJ whole genome shotgun (WGS) entry which is preliminary data.</text>
</comment>
<reference evidence="1 2" key="1">
    <citation type="journal article" date="2018" name="Nat. Genet.">
        <title>The Rosa genome provides new insights in the design of modern roses.</title>
        <authorList>
            <person name="Bendahmane M."/>
        </authorList>
    </citation>
    <scope>NUCLEOTIDE SEQUENCE [LARGE SCALE GENOMIC DNA]</scope>
    <source>
        <strain evidence="2">cv. Old Blush</strain>
    </source>
</reference>
<protein>
    <submittedName>
        <fullName evidence="1">Uncharacterized protein</fullName>
    </submittedName>
</protein>
<accession>A0A2P6PFT8</accession>
<evidence type="ECO:0000313" key="1">
    <source>
        <dbReference type="EMBL" id="PRQ20787.1"/>
    </source>
</evidence>
<name>A0A2P6PFT8_ROSCH</name>
<dbReference type="EMBL" id="PDCK01000045">
    <property type="protein sequence ID" value="PRQ20787.1"/>
    <property type="molecule type" value="Genomic_DNA"/>
</dbReference>
<dbReference type="AlphaFoldDB" id="A0A2P6PFT8"/>
<evidence type="ECO:0000313" key="2">
    <source>
        <dbReference type="Proteomes" id="UP000238479"/>
    </source>
</evidence>
<keyword evidence="2" id="KW-1185">Reference proteome</keyword>
<dbReference type="Gramene" id="PRQ20787">
    <property type="protein sequence ID" value="PRQ20787"/>
    <property type="gene ID" value="RchiOBHm_Chr7g0231941"/>
</dbReference>
<organism evidence="1 2">
    <name type="scientific">Rosa chinensis</name>
    <name type="common">China rose</name>
    <dbReference type="NCBI Taxonomy" id="74649"/>
    <lineage>
        <taxon>Eukaryota</taxon>
        <taxon>Viridiplantae</taxon>
        <taxon>Streptophyta</taxon>
        <taxon>Embryophyta</taxon>
        <taxon>Tracheophyta</taxon>
        <taxon>Spermatophyta</taxon>
        <taxon>Magnoliopsida</taxon>
        <taxon>eudicotyledons</taxon>
        <taxon>Gunneridae</taxon>
        <taxon>Pentapetalae</taxon>
        <taxon>rosids</taxon>
        <taxon>fabids</taxon>
        <taxon>Rosales</taxon>
        <taxon>Rosaceae</taxon>
        <taxon>Rosoideae</taxon>
        <taxon>Rosoideae incertae sedis</taxon>
        <taxon>Rosa</taxon>
    </lineage>
</organism>
<sequence length="50" mass="5576">MTRASSAKEQYAEVPNAARFRFLLSQGEGTCCSSTRIVKNLQSILREMVP</sequence>
<gene>
    <name evidence="1" type="ORF">RchiOBHm_Chr7g0231941</name>
</gene>